<evidence type="ECO:0000313" key="2">
    <source>
        <dbReference type="EMBL" id="BAT80589.1"/>
    </source>
</evidence>
<keyword evidence="1" id="KW-0812">Transmembrane</keyword>
<feature type="transmembrane region" description="Helical" evidence="1">
    <location>
        <begin position="54"/>
        <end position="76"/>
    </location>
</feature>
<keyword evidence="1" id="KW-1133">Transmembrane helix</keyword>
<evidence type="ECO:0000313" key="3">
    <source>
        <dbReference type="Proteomes" id="UP000291084"/>
    </source>
</evidence>
<gene>
    <name evidence="2" type="primary">Vigan.03G018000</name>
    <name evidence="2" type="ORF">VIGAN_03018000</name>
</gene>
<proteinExistence type="predicted"/>
<protein>
    <submittedName>
        <fullName evidence="2">Uncharacterized protein</fullName>
    </submittedName>
</protein>
<sequence>PLYGYGVTYSPLIEFLFDTFFSPHSRAFIMFMRKSVFIFLLHNSIFRMLLHSQLFVSLLDLYILTIPPLVLSYLYMKVSYQHSSLHPM</sequence>
<reference evidence="2 3" key="1">
    <citation type="journal article" date="2015" name="Sci. Rep.">
        <title>The power of single molecule real-time sequencing technology in the de novo assembly of a eukaryotic genome.</title>
        <authorList>
            <person name="Sakai H."/>
            <person name="Naito K."/>
            <person name="Ogiso-Tanaka E."/>
            <person name="Takahashi Y."/>
            <person name="Iseki K."/>
            <person name="Muto C."/>
            <person name="Satou K."/>
            <person name="Teruya K."/>
            <person name="Shiroma A."/>
            <person name="Shimoji M."/>
            <person name="Hirano T."/>
            <person name="Itoh T."/>
            <person name="Kaga A."/>
            <person name="Tomooka N."/>
        </authorList>
    </citation>
    <scope>NUCLEOTIDE SEQUENCE [LARGE SCALE GENOMIC DNA]</scope>
    <source>
        <strain evidence="3">cv. Shumari</strain>
    </source>
</reference>
<keyword evidence="1" id="KW-0472">Membrane</keyword>
<organism evidence="2 3">
    <name type="scientific">Vigna angularis var. angularis</name>
    <dbReference type="NCBI Taxonomy" id="157739"/>
    <lineage>
        <taxon>Eukaryota</taxon>
        <taxon>Viridiplantae</taxon>
        <taxon>Streptophyta</taxon>
        <taxon>Embryophyta</taxon>
        <taxon>Tracheophyta</taxon>
        <taxon>Spermatophyta</taxon>
        <taxon>Magnoliopsida</taxon>
        <taxon>eudicotyledons</taxon>
        <taxon>Gunneridae</taxon>
        <taxon>Pentapetalae</taxon>
        <taxon>rosids</taxon>
        <taxon>fabids</taxon>
        <taxon>Fabales</taxon>
        <taxon>Fabaceae</taxon>
        <taxon>Papilionoideae</taxon>
        <taxon>50 kb inversion clade</taxon>
        <taxon>NPAAA clade</taxon>
        <taxon>indigoferoid/millettioid clade</taxon>
        <taxon>Phaseoleae</taxon>
        <taxon>Vigna</taxon>
    </lineage>
</organism>
<name>A0A0S3RJE6_PHAAN</name>
<feature type="transmembrane region" description="Helical" evidence="1">
    <location>
        <begin position="20"/>
        <end position="42"/>
    </location>
</feature>
<dbReference type="Proteomes" id="UP000291084">
    <property type="component" value="Chromosome 3"/>
</dbReference>
<evidence type="ECO:0000256" key="1">
    <source>
        <dbReference type="SAM" id="Phobius"/>
    </source>
</evidence>
<dbReference type="EMBL" id="AP015036">
    <property type="protein sequence ID" value="BAT80589.1"/>
    <property type="molecule type" value="Genomic_DNA"/>
</dbReference>
<accession>A0A0S3RJE6</accession>
<keyword evidence="3" id="KW-1185">Reference proteome</keyword>
<feature type="non-terminal residue" evidence="2">
    <location>
        <position position="1"/>
    </location>
</feature>
<dbReference type="AlphaFoldDB" id="A0A0S3RJE6"/>